<dbReference type="GO" id="GO:0017095">
    <property type="term" value="F:heparan sulfate 6-sulfotransferase activity"/>
    <property type="evidence" value="ECO:0007669"/>
    <property type="project" value="TreeGrafter"/>
</dbReference>
<evidence type="ECO:0000256" key="7">
    <source>
        <dbReference type="SAM" id="Phobius"/>
    </source>
</evidence>
<dbReference type="AlphaFoldDB" id="A0A9K3L2E7"/>
<sequence length="373" mass="43279">MIKWPSCKNNGERQAMSYIHRRLIAVFLTVQCFVVIQLLTYMQLDSTLLESSTNRQLSSSHPFPSLRYDDATIVSSQHSANKQKIMYFLHIHKSGGHSICLQAQENKMIGDYNNVCNVQKDQHCCGGEDSLQAQIEFAKNTNFTFVAAEREMYDAMTTEYYDYVVVLRDSKSRYQSHWKHLVSNANTYSVSPYTGDKVHDRFMIPMHGVRYSVGNRTKWWQSQPDNYNVRMICGTKCLEVPKFQITRKLFVYTLQRLDDFAHVMFLEDMERSFNFFAKHVRWKSPANSSHLHQNAKEYNPSKFDSLPVEKAWDPLMSVLDDALYDHARQKYQARLSENVSFGSVADQALVNDYFDNGSGRMCQNPCCGECSIW</sequence>
<keyword evidence="5 7" id="KW-0472">Membrane</keyword>
<evidence type="ECO:0000313" key="9">
    <source>
        <dbReference type="Proteomes" id="UP000693970"/>
    </source>
</evidence>
<dbReference type="PANTHER" id="PTHR12812">
    <property type="entry name" value="HEPARAN SULFATE 6-O-SULFOTRANSFERASE 3"/>
    <property type="match status" value="1"/>
</dbReference>
<organism evidence="8 9">
    <name type="scientific">Nitzschia inconspicua</name>
    <dbReference type="NCBI Taxonomy" id="303405"/>
    <lineage>
        <taxon>Eukaryota</taxon>
        <taxon>Sar</taxon>
        <taxon>Stramenopiles</taxon>
        <taxon>Ochrophyta</taxon>
        <taxon>Bacillariophyta</taxon>
        <taxon>Bacillariophyceae</taxon>
        <taxon>Bacillariophycidae</taxon>
        <taxon>Bacillariales</taxon>
        <taxon>Bacillariaceae</taxon>
        <taxon>Nitzschia</taxon>
    </lineage>
</organism>
<keyword evidence="3 7" id="KW-0812">Transmembrane</keyword>
<accession>A0A9K3L2E7</accession>
<protein>
    <submittedName>
        <fullName evidence="8">Uncharacterized protein</fullName>
    </submittedName>
</protein>
<name>A0A9K3L2E7_9STRA</name>
<dbReference type="PANTHER" id="PTHR12812:SF0">
    <property type="entry name" value="HEPARAN-SULFATE 6-O-SULFOTRANSFERASE"/>
    <property type="match status" value="1"/>
</dbReference>
<dbReference type="EMBL" id="JAGRRH010000016">
    <property type="protein sequence ID" value="KAG7353506.1"/>
    <property type="molecule type" value="Genomic_DNA"/>
</dbReference>
<keyword evidence="6" id="KW-0325">Glycoprotein</keyword>
<keyword evidence="2" id="KW-0808">Transferase</keyword>
<dbReference type="GO" id="GO:0016020">
    <property type="term" value="C:membrane"/>
    <property type="evidence" value="ECO:0007669"/>
    <property type="project" value="UniProtKB-SubCell"/>
</dbReference>
<keyword evidence="4 7" id="KW-1133">Transmembrane helix</keyword>
<dbReference type="InterPro" id="IPR010635">
    <property type="entry name" value="Heparan_SO4-6-sulfoTrfase"/>
</dbReference>
<evidence type="ECO:0000256" key="6">
    <source>
        <dbReference type="ARBA" id="ARBA00023180"/>
    </source>
</evidence>
<evidence type="ECO:0000256" key="5">
    <source>
        <dbReference type="ARBA" id="ARBA00023136"/>
    </source>
</evidence>
<dbReference type="Proteomes" id="UP000693970">
    <property type="component" value="Unassembled WGS sequence"/>
</dbReference>
<dbReference type="OrthoDB" id="45822at2759"/>
<keyword evidence="9" id="KW-1185">Reference proteome</keyword>
<proteinExistence type="predicted"/>
<evidence type="ECO:0000256" key="2">
    <source>
        <dbReference type="ARBA" id="ARBA00022679"/>
    </source>
</evidence>
<reference evidence="8" key="1">
    <citation type="journal article" date="2021" name="Sci. Rep.">
        <title>Diploid genomic architecture of Nitzschia inconspicua, an elite biomass production diatom.</title>
        <authorList>
            <person name="Oliver A."/>
            <person name="Podell S."/>
            <person name="Pinowska A."/>
            <person name="Traller J.C."/>
            <person name="Smith S.R."/>
            <person name="McClure R."/>
            <person name="Beliaev A."/>
            <person name="Bohutskyi P."/>
            <person name="Hill E.A."/>
            <person name="Rabines A."/>
            <person name="Zheng H."/>
            <person name="Allen L.Z."/>
            <person name="Kuo A."/>
            <person name="Grigoriev I.V."/>
            <person name="Allen A.E."/>
            <person name="Hazlebeck D."/>
            <person name="Allen E.E."/>
        </authorList>
    </citation>
    <scope>NUCLEOTIDE SEQUENCE</scope>
    <source>
        <strain evidence="8">Hildebrandi</strain>
    </source>
</reference>
<reference evidence="8" key="2">
    <citation type="submission" date="2021-04" db="EMBL/GenBank/DDBJ databases">
        <authorList>
            <person name="Podell S."/>
        </authorList>
    </citation>
    <scope>NUCLEOTIDE SEQUENCE</scope>
    <source>
        <strain evidence="8">Hildebrandi</strain>
    </source>
</reference>
<evidence type="ECO:0000313" key="8">
    <source>
        <dbReference type="EMBL" id="KAG7353506.1"/>
    </source>
</evidence>
<comment type="subcellular location">
    <subcellularLocation>
        <location evidence="1">Membrane</location>
        <topology evidence="1">Single-pass membrane protein</topology>
    </subcellularLocation>
</comment>
<comment type="caution">
    <text evidence="8">The sequence shown here is derived from an EMBL/GenBank/DDBJ whole genome shotgun (WGS) entry which is preliminary data.</text>
</comment>
<evidence type="ECO:0000256" key="4">
    <source>
        <dbReference type="ARBA" id="ARBA00022989"/>
    </source>
</evidence>
<feature type="transmembrane region" description="Helical" evidence="7">
    <location>
        <begin position="23"/>
        <end position="44"/>
    </location>
</feature>
<gene>
    <name evidence="8" type="ORF">IV203_002861</name>
</gene>
<evidence type="ECO:0000256" key="3">
    <source>
        <dbReference type="ARBA" id="ARBA00022692"/>
    </source>
</evidence>
<evidence type="ECO:0000256" key="1">
    <source>
        <dbReference type="ARBA" id="ARBA00004167"/>
    </source>
</evidence>